<evidence type="ECO:0000256" key="1">
    <source>
        <dbReference type="SAM" id="MobiDB-lite"/>
    </source>
</evidence>
<organism evidence="2">
    <name type="scientific">Dermatophagoides farinae</name>
    <name type="common">American house dust mite</name>
    <dbReference type="NCBI Taxonomy" id="6954"/>
    <lineage>
        <taxon>Eukaryota</taxon>
        <taxon>Metazoa</taxon>
        <taxon>Ecdysozoa</taxon>
        <taxon>Arthropoda</taxon>
        <taxon>Chelicerata</taxon>
        <taxon>Arachnida</taxon>
        <taxon>Acari</taxon>
        <taxon>Acariformes</taxon>
        <taxon>Sarcoptiformes</taxon>
        <taxon>Astigmata</taxon>
        <taxon>Psoroptidia</taxon>
        <taxon>Analgoidea</taxon>
        <taxon>Pyroglyphidae</taxon>
        <taxon>Dermatophagoidinae</taxon>
        <taxon>Dermatophagoides</taxon>
    </lineage>
</organism>
<reference evidence="2" key="1">
    <citation type="submission" date="2020-06" db="EMBL/GenBank/DDBJ databases">
        <authorList>
            <person name="Ji K."/>
            <person name="Li J."/>
        </authorList>
    </citation>
    <scope>NUCLEOTIDE SEQUENCE</scope>
    <source>
        <strain evidence="2">JKM2019</strain>
        <tissue evidence="2">Whole body</tissue>
    </source>
</reference>
<gene>
    <name evidence="2" type="ORF">HUG17_2342</name>
</gene>
<reference evidence="2" key="2">
    <citation type="journal article" date="2021" name="World Allergy Organ. J.">
        <title>Chromosome-level assembly of Dermatophagoides farinae genome and transcriptome reveals two novel allergens Der f 37 and Der f 39.</title>
        <authorList>
            <person name="Chen J."/>
            <person name="Cai Z."/>
            <person name="Fan D."/>
            <person name="Hu J."/>
            <person name="Hou Y."/>
            <person name="He Y."/>
            <person name="Zhang Z."/>
            <person name="Zhao Z."/>
            <person name="Gao P."/>
            <person name="Hu W."/>
            <person name="Sun J."/>
            <person name="Li J."/>
            <person name="Ji K."/>
        </authorList>
    </citation>
    <scope>NUCLEOTIDE SEQUENCE</scope>
    <source>
        <strain evidence="2">JKM2019</strain>
    </source>
</reference>
<comment type="caution">
    <text evidence="2">The sequence shown here is derived from an EMBL/GenBank/DDBJ whole genome shotgun (WGS) entry which is preliminary data.</text>
</comment>
<evidence type="ECO:0000313" key="2">
    <source>
        <dbReference type="EMBL" id="KAH7646804.1"/>
    </source>
</evidence>
<sequence>MARGRGEAIKHHMDEFDAGKLSTHGFEDLKNMIKQIRNIQQEFPSVTNRHQPIIGKYNHIETVINQINAERSTRRPQSPPRVSTPIIELLSNSGNNTDQPNQFPPLWTNHIRWNPRPGAISAQSHRPIESEDGGHHTDTRSTLWRQASNNTGVDKKNSRCTVSIDLKDYEGLLEVVISVVDTLKDILLRRLGAPMLYKIDEIHHQHIGNEYELNLNDIEKNI</sequence>
<dbReference type="Proteomes" id="UP000828236">
    <property type="component" value="Unassembled WGS sequence"/>
</dbReference>
<name>A0A9D4PB33_DERFA</name>
<accession>A0A9D4PB33</accession>
<protein>
    <submittedName>
        <fullName evidence="2">Uncharacterized protein</fullName>
    </submittedName>
</protein>
<dbReference type="EMBL" id="SDOV01000001">
    <property type="protein sequence ID" value="KAH7646804.1"/>
    <property type="molecule type" value="Genomic_DNA"/>
</dbReference>
<feature type="compositionally biased region" description="Basic and acidic residues" evidence="1">
    <location>
        <begin position="126"/>
        <end position="139"/>
    </location>
</feature>
<dbReference type="AlphaFoldDB" id="A0A9D4PB33"/>
<proteinExistence type="predicted"/>
<feature type="region of interest" description="Disordered" evidence="1">
    <location>
        <begin position="120"/>
        <end position="141"/>
    </location>
</feature>